<dbReference type="AlphaFoldDB" id="A0A5E4VIK1"/>
<dbReference type="PROSITE" id="PS01039">
    <property type="entry name" value="SBP_BACTERIAL_3"/>
    <property type="match status" value="1"/>
</dbReference>
<dbReference type="PANTHER" id="PTHR30085">
    <property type="entry name" value="AMINO ACID ABC TRANSPORTER PERMEASE"/>
    <property type="match status" value="1"/>
</dbReference>
<gene>
    <name evidence="7" type="ORF">PTE30175_02616</name>
</gene>
<dbReference type="Pfam" id="PF00497">
    <property type="entry name" value="SBP_bac_3"/>
    <property type="match status" value="1"/>
</dbReference>
<organism evidence="7 8">
    <name type="scientific">Pandoraea terrae</name>
    <dbReference type="NCBI Taxonomy" id="1537710"/>
    <lineage>
        <taxon>Bacteria</taxon>
        <taxon>Pseudomonadati</taxon>
        <taxon>Pseudomonadota</taxon>
        <taxon>Betaproteobacteria</taxon>
        <taxon>Burkholderiales</taxon>
        <taxon>Burkholderiaceae</taxon>
        <taxon>Pandoraea</taxon>
    </lineage>
</organism>
<dbReference type="Proteomes" id="UP000414233">
    <property type="component" value="Unassembled WGS sequence"/>
</dbReference>
<reference evidence="7 8" key="1">
    <citation type="submission" date="2019-08" db="EMBL/GenBank/DDBJ databases">
        <authorList>
            <person name="Peeters C."/>
        </authorList>
    </citation>
    <scope>NUCLEOTIDE SEQUENCE [LARGE SCALE GENOMIC DNA]</scope>
    <source>
        <strain evidence="7 8">LMG 30175</strain>
    </source>
</reference>
<comment type="similarity">
    <text evidence="1 4">Belongs to the bacterial solute-binding protein 3 family.</text>
</comment>
<dbReference type="InterPro" id="IPR001638">
    <property type="entry name" value="Solute-binding_3/MltF_N"/>
</dbReference>
<dbReference type="PANTHER" id="PTHR30085:SF7">
    <property type="entry name" value="AMINO-ACID ABC TRANSPORTER-BINDING PROTEIN YHDW-RELATED"/>
    <property type="match status" value="1"/>
</dbReference>
<evidence type="ECO:0000256" key="4">
    <source>
        <dbReference type="RuleBase" id="RU003744"/>
    </source>
</evidence>
<dbReference type="GO" id="GO:0006865">
    <property type="term" value="P:amino acid transport"/>
    <property type="evidence" value="ECO:0007669"/>
    <property type="project" value="TreeGrafter"/>
</dbReference>
<keyword evidence="8" id="KW-1185">Reference proteome</keyword>
<evidence type="ECO:0000256" key="5">
    <source>
        <dbReference type="SAM" id="SignalP"/>
    </source>
</evidence>
<evidence type="ECO:0000313" key="8">
    <source>
        <dbReference type="Proteomes" id="UP000414233"/>
    </source>
</evidence>
<evidence type="ECO:0000256" key="2">
    <source>
        <dbReference type="ARBA" id="ARBA00022448"/>
    </source>
</evidence>
<dbReference type="InterPro" id="IPR018313">
    <property type="entry name" value="SBP_3_CS"/>
</dbReference>
<evidence type="ECO:0000256" key="1">
    <source>
        <dbReference type="ARBA" id="ARBA00010333"/>
    </source>
</evidence>
<keyword evidence="2" id="KW-0813">Transport</keyword>
<dbReference type="Gene3D" id="3.40.190.10">
    <property type="entry name" value="Periplasmic binding protein-like II"/>
    <property type="match status" value="2"/>
</dbReference>
<dbReference type="EMBL" id="CABPRZ010000009">
    <property type="protein sequence ID" value="VVE12107.1"/>
    <property type="molecule type" value="Genomic_DNA"/>
</dbReference>
<feature type="signal peptide" evidence="5">
    <location>
        <begin position="1"/>
        <end position="26"/>
    </location>
</feature>
<feature type="chain" id="PRO_5022761931" evidence="5">
    <location>
        <begin position="27"/>
        <end position="347"/>
    </location>
</feature>
<name>A0A5E4VIK1_9BURK</name>
<keyword evidence="3 5" id="KW-0732">Signal</keyword>
<accession>A0A5E4VIK1</accession>
<evidence type="ECO:0000259" key="6">
    <source>
        <dbReference type="SMART" id="SM00062"/>
    </source>
</evidence>
<proteinExistence type="inferred from homology"/>
<protein>
    <submittedName>
        <fullName evidence="7">Amino acid ABC transporter substrate-binding protein</fullName>
    </submittedName>
</protein>
<dbReference type="OrthoDB" id="9777941at2"/>
<sequence length="347" mass="37333">MKIAVNILRGLIAAAFAAVAAAPAHAAPSLLDKVKQRGVLNCGTDNAAPGFGYLNTKTGHLEGLDVDMCRAVAAAVLGDAKKVKFVVVTDKSRFNAVQTNQVDVVFAHTTVKPGRESAITVDFLPIYFYDGNGVMVKGDKIKSVKDLNGATLCTTQGSATEQTLSAYIKAEGWSPSTKVLTYENLEKLFAAMESGRCNGMSTDRSALASWKANAPKPQDYNILPESLDKSPFAGFTVANDSRWRNALRWIMFATFQAEESKIDSKSVAQALKSRDPFVQKFLGVNGSFGPDFGLPADFVAKIVSQVGNYSEIYNRNLGPGTPYPIGRKGTLNAPWYEGGAVYSPPWI</sequence>
<dbReference type="RefSeq" id="WP_150697460.1">
    <property type="nucleotide sequence ID" value="NZ_CABPRZ010000009.1"/>
</dbReference>
<evidence type="ECO:0000313" key="7">
    <source>
        <dbReference type="EMBL" id="VVE12107.1"/>
    </source>
</evidence>
<dbReference type="InterPro" id="IPR051455">
    <property type="entry name" value="Bact_solute-bind_prot3"/>
</dbReference>
<feature type="domain" description="Solute-binding protein family 3/N-terminal" evidence="6">
    <location>
        <begin position="39"/>
        <end position="285"/>
    </location>
</feature>
<dbReference type="SUPFAM" id="SSF53850">
    <property type="entry name" value="Periplasmic binding protein-like II"/>
    <property type="match status" value="1"/>
</dbReference>
<evidence type="ECO:0000256" key="3">
    <source>
        <dbReference type="ARBA" id="ARBA00022729"/>
    </source>
</evidence>
<dbReference type="SMART" id="SM00062">
    <property type="entry name" value="PBPb"/>
    <property type="match status" value="1"/>
</dbReference>